<keyword evidence="1" id="KW-0732">Signal</keyword>
<dbReference type="InterPro" id="IPR036866">
    <property type="entry name" value="RibonucZ/Hydroxyglut_hydro"/>
</dbReference>
<sequence length="373" mass="42199">MRKLFQCVKKMSALFASLLLGAVACSNLYPAFGGSPDEQSRAKINKSPNFDGKTFVNLEPTPTGFQKAANGEETSWLKRIFEIAFPPDGKQPSEPLPSLKLDTTQIENGSFTWLGHSTVLFKLNDKILITDPVFHRASPIFFGGKPFTMTYTPSVADLPAIDAVIISHDHYDHLDYQAIQEINPKTTHFYVPLGVKGHLQRWGVPDEKITELDWYEHAQLDQLHITLTPSRHFSGRGLTNRNTTLWGSWVIKSPLLTVFFNGDGGYGQHYKLLGEKYGPFDIALIENGAYDDHWPLIHMTPEQSVQATVDLKAKVVLPIHWAKFDLANHNWRDPIQRFLTAAEKQDFQTVTPKIGQTFTLNKLPQEDWWSVVK</sequence>
<keyword evidence="4" id="KW-1185">Reference proteome</keyword>
<dbReference type="Gene3D" id="3.60.15.10">
    <property type="entry name" value="Ribonuclease Z/Hydroxyacylglutathione hydrolase-like"/>
    <property type="match status" value="1"/>
</dbReference>
<feature type="signal peptide" evidence="1">
    <location>
        <begin position="1"/>
        <end position="31"/>
    </location>
</feature>
<dbReference type="Pfam" id="PF12706">
    <property type="entry name" value="Lactamase_B_2"/>
    <property type="match status" value="1"/>
</dbReference>
<dbReference type="PANTHER" id="PTHR15032:SF4">
    <property type="entry name" value="N-ACYL-PHOSPHATIDYLETHANOLAMINE-HYDROLYZING PHOSPHOLIPASE D"/>
    <property type="match status" value="1"/>
</dbReference>
<dbReference type="EMBL" id="SMGJ01000001">
    <property type="protein sequence ID" value="TCK71176.1"/>
    <property type="molecule type" value="Genomic_DNA"/>
</dbReference>
<proteinExistence type="predicted"/>
<evidence type="ECO:0000259" key="2">
    <source>
        <dbReference type="Pfam" id="PF12706"/>
    </source>
</evidence>
<accession>A0A4R1L003</accession>
<dbReference type="PIRSF" id="PIRSF038896">
    <property type="entry name" value="NAPE-PLD"/>
    <property type="match status" value="1"/>
</dbReference>
<dbReference type="GO" id="GO:0005737">
    <property type="term" value="C:cytoplasm"/>
    <property type="evidence" value="ECO:0007669"/>
    <property type="project" value="TreeGrafter"/>
</dbReference>
<comment type="caution">
    <text evidence="3">The sequence shown here is derived from an EMBL/GenBank/DDBJ whole genome shotgun (WGS) entry which is preliminary data.</text>
</comment>
<dbReference type="PROSITE" id="PS51257">
    <property type="entry name" value="PROKAR_LIPOPROTEIN"/>
    <property type="match status" value="1"/>
</dbReference>
<dbReference type="InterPro" id="IPR001279">
    <property type="entry name" value="Metallo-B-lactamas"/>
</dbReference>
<evidence type="ECO:0000256" key="1">
    <source>
        <dbReference type="SAM" id="SignalP"/>
    </source>
</evidence>
<dbReference type="RefSeq" id="WP_207905205.1">
    <property type="nucleotide sequence ID" value="NZ_CP170642.1"/>
</dbReference>
<dbReference type="SUPFAM" id="SSF56281">
    <property type="entry name" value="Metallo-hydrolase/oxidoreductase"/>
    <property type="match status" value="1"/>
</dbReference>
<dbReference type="Proteomes" id="UP000295496">
    <property type="component" value="Unassembled WGS sequence"/>
</dbReference>
<dbReference type="AlphaFoldDB" id="A0A4R1L003"/>
<evidence type="ECO:0000313" key="4">
    <source>
        <dbReference type="Proteomes" id="UP000295496"/>
    </source>
</evidence>
<reference evidence="3 4" key="1">
    <citation type="submission" date="2019-03" db="EMBL/GenBank/DDBJ databases">
        <title>Genomic Encyclopedia of Type Strains, Phase IV (KMG-IV): sequencing the most valuable type-strain genomes for metagenomic binning, comparative biology and taxonomic classification.</title>
        <authorList>
            <person name="Goeker M."/>
        </authorList>
    </citation>
    <scope>NUCLEOTIDE SEQUENCE [LARGE SCALE GENOMIC DNA]</scope>
    <source>
        <strain evidence="3 4">DSM 10053</strain>
    </source>
</reference>
<dbReference type="PANTHER" id="PTHR15032">
    <property type="entry name" value="N-ACYL-PHOSPHATIDYLETHANOLAMINE-HYDROLYZING PHOSPHOLIPASE D"/>
    <property type="match status" value="1"/>
</dbReference>
<name>A0A4R1L003_9PAST</name>
<feature type="domain" description="Metallo-beta-lactamase" evidence="2">
    <location>
        <begin position="129"/>
        <end position="321"/>
    </location>
</feature>
<dbReference type="InterPro" id="IPR024884">
    <property type="entry name" value="NAPE-PLD"/>
</dbReference>
<protein>
    <submittedName>
        <fullName evidence="3">L-ascorbate metabolism protein UlaG (Beta-lactamase superfamily)</fullName>
    </submittedName>
</protein>
<feature type="chain" id="PRO_5020203247" evidence="1">
    <location>
        <begin position="32"/>
        <end position="373"/>
    </location>
</feature>
<gene>
    <name evidence="3" type="ORF">EV692_0240</name>
</gene>
<organism evidence="3 4">
    <name type="scientific">Lonepinella koalarum</name>
    <dbReference type="NCBI Taxonomy" id="53417"/>
    <lineage>
        <taxon>Bacteria</taxon>
        <taxon>Pseudomonadati</taxon>
        <taxon>Pseudomonadota</taxon>
        <taxon>Gammaproteobacteria</taxon>
        <taxon>Pasteurellales</taxon>
        <taxon>Pasteurellaceae</taxon>
        <taxon>Lonepinella</taxon>
    </lineage>
</organism>
<dbReference type="GO" id="GO:0008270">
    <property type="term" value="F:zinc ion binding"/>
    <property type="evidence" value="ECO:0007669"/>
    <property type="project" value="InterPro"/>
</dbReference>
<dbReference type="GO" id="GO:0070290">
    <property type="term" value="F:N-acylphosphatidylethanolamine-specific phospholipase D activity"/>
    <property type="evidence" value="ECO:0007669"/>
    <property type="project" value="InterPro"/>
</dbReference>
<evidence type="ECO:0000313" key="3">
    <source>
        <dbReference type="EMBL" id="TCK71176.1"/>
    </source>
</evidence>